<dbReference type="PROSITE" id="PS50928">
    <property type="entry name" value="ABC_TM1"/>
    <property type="match status" value="1"/>
</dbReference>
<feature type="transmembrane region" description="Helical" evidence="7">
    <location>
        <begin position="265"/>
        <end position="283"/>
    </location>
</feature>
<sequence length="289" mass="31385">MKKKDTLSTAAFLAPAVLLLLVFVFYPIVKTIYTSFHLTDVSGGSSVFVGFDNYITLFKNTAFQKSTLMTLVFVFAVTVLTIVLSLAMANFAAKKLRGAGFFKTVFSSTMGVSISVGAVLWLFIFNPTAGPLAKILALMNLPVSNVLSTPSGAMLAVVISTVWLNLGFAFLILLGAIQSLPSHLYECAEIEGLTSRYQFFHITLPMISPTLFFVVVVTVIDAFKGFGLIDLMTAGGPDNTTNFLVYKIYQDAFISGDYATASAESIVLATIIGIFTMLQFKVLEKRVTY</sequence>
<dbReference type="PANTHER" id="PTHR30193">
    <property type="entry name" value="ABC TRANSPORTER PERMEASE PROTEIN"/>
    <property type="match status" value="1"/>
</dbReference>
<dbReference type="PANTHER" id="PTHR30193:SF37">
    <property type="entry name" value="INNER MEMBRANE ABC TRANSPORTER PERMEASE PROTEIN YCJO"/>
    <property type="match status" value="1"/>
</dbReference>
<accession>A0A380KFL4</accession>
<evidence type="ECO:0000313" key="10">
    <source>
        <dbReference type="Proteomes" id="UP000254924"/>
    </source>
</evidence>
<dbReference type="InterPro" id="IPR035906">
    <property type="entry name" value="MetI-like_sf"/>
</dbReference>
<dbReference type="InterPro" id="IPR051393">
    <property type="entry name" value="ABC_transporter_permease"/>
</dbReference>
<evidence type="ECO:0000256" key="4">
    <source>
        <dbReference type="ARBA" id="ARBA00022692"/>
    </source>
</evidence>
<comment type="subcellular location">
    <subcellularLocation>
        <location evidence="1 7">Cell membrane</location>
        <topology evidence="1 7">Multi-pass membrane protein</topology>
    </subcellularLocation>
</comment>
<evidence type="ECO:0000256" key="1">
    <source>
        <dbReference type="ARBA" id="ARBA00004651"/>
    </source>
</evidence>
<proteinExistence type="inferred from homology"/>
<feature type="transmembrane region" description="Helical" evidence="7">
    <location>
        <begin position="153"/>
        <end position="177"/>
    </location>
</feature>
<feature type="transmembrane region" description="Helical" evidence="7">
    <location>
        <begin position="105"/>
        <end position="124"/>
    </location>
</feature>
<feature type="transmembrane region" description="Helical" evidence="7">
    <location>
        <begin position="68"/>
        <end position="93"/>
    </location>
</feature>
<keyword evidence="3" id="KW-1003">Cell membrane</keyword>
<evidence type="ECO:0000256" key="5">
    <source>
        <dbReference type="ARBA" id="ARBA00022989"/>
    </source>
</evidence>
<dbReference type="Pfam" id="PF00528">
    <property type="entry name" value="BPD_transp_1"/>
    <property type="match status" value="1"/>
</dbReference>
<evidence type="ECO:0000313" key="9">
    <source>
        <dbReference type="EMBL" id="SUN63833.1"/>
    </source>
</evidence>
<protein>
    <submittedName>
        <fullName evidence="9">ABC transporter permease</fullName>
    </submittedName>
</protein>
<feature type="transmembrane region" description="Helical" evidence="7">
    <location>
        <begin position="198"/>
        <end position="220"/>
    </location>
</feature>
<feature type="domain" description="ABC transmembrane type-1" evidence="8">
    <location>
        <begin position="67"/>
        <end position="279"/>
    </location>
</feature>
<dbReference type="SUPFAM" id="SSF161098">
    <property type="entry name" value="MetI-like"/>
    <property type="match status" value="1"/>
</dbReference>
<reference evidence="9 10" key="1">
    <citation type="submission" date="2018-06" db="EMBL/GenBank/DDBJ databases">
        <authorList>
            <consortium name="Pathogen Informatics"/>
            <person name="Doyle S."/>
        </authorList>
    </citation>
    <scope>NUCLEOTIDE SEQUENCE [LARGE SCALE GENOMIC DNA]</scope>
    <source>
        <strain evidence="9 10">NCTC12224</strain>
    </source>
</reference>
<keyword evidence="2 7" id="KW-0813">Transport</keyword>
<dbReference type="Gene3D" id="1.10.3720.10">
    <property type="entry name" value="MetI-like"/>
    <property type="match status" value="1"/>
</dbReference>
<dbReference type="GO" id="GO:0055085">
    <property type="term" value="P:transmembrane transport"/>
    <property type="evidence" value="ECO:0007669"/>
    <property type="project" value="InterPro"/>
</dbReference>
<dbReference type="OrthoDB" id="9787541at2"/>
<dbReference type="Proteomes" id="UP000254924">
    <property type="component" value="Unassembled WGS sequence"/>
</dbReference>
<dbReference type="GeneID" id="78357881"/>
<feature type="transmembrane region" description="Helical" evidence="7">
    <location>
        <begin position="7"/>
        <end position="29"/>
    </location>
</feature>
<dbReference type="GO" id="GO:0005886">
    <property type="term" value="C:plasma membrane"/>
    <property type="evidence" value="ECO:0007669"/>
    <property type="project" value="UniProtKB-SubCell"/>
</dbReference>
<evidence type="ECO:0000256" key="3">
    <source>
        <dbReference type="ARBA" id="ARBA00022475"/>
    </source>
</evidence>
<dbReference type="CDD" id="cd06261">
    <property type="entry name" value="TM_PBP2"/>
    <property type="match status" value="1"/>
</dbReference>
<organism evidence="9 10">
    <name type="scientific">Streptococcus hyointestinalis</name>
    <dbReference type="NCBI Taxonomy" id="1337"/>
    <lineage>
        <taxon>Bacteria</taxon>
        <taxon>Bacillati</taxon>
        <taxon>Bacillota</taxon>
        <taxon>Bacilli</taxon>
        <taxon>Lactobacillales</taxon>
        <taxon>Streptococcaceae</taxon>
        <taxon>Streptococcus</taxon>
    </lineage>
</organism>
<keyword evidence="6 7" id="KW-0472">Membrane</keyword>
<dbReference type="RefSeq" id="WP_115271411.1">
    <property type="nucleotide sequence ID" value="NZ_JBNPOC010000075.1"/>
</dbReference>
<dbReference type="InterPro" id="IPR000515">
    <property type="entry name" value="MetI-like"/>
</dbReference>
<evidence type="ECO:0000256" key="2">
    <source>
        <dbReference type="ARBA" id="ARBA00022448"/>
    </source>
</evidence>
<name>A0A380KFL4_9STRE</name>
<gene>
    <name evidence="9" type="primary">ugpA</name>
    <name evidence="9" type="ORF">NCTC12224_02653</name>
</gene>
<evidence type="ECO:0000259" key="8">
    <source>
        <dbReference type="PROSITE" id="PS50928"/>
    </source>
</evidence>
<comment type="similarity">
    <text evidence="7">Belongs to the binding-protein-dependent transport system permease family.</text>
</comment>
<dbReference type="AlphaFoldDB" id="A0A380KFL4"/>
<evidence type="ECO:0000256" key="6">
    <source>
        <dbReference type="ARBA" id="ARBA00023136"/>
    </source>
</evidence>
<keyword evidence="5 7" id="KW-1133">Transmembrane helix</keyword>
<dbReference type="EMBL" id="UHFN01000007">
    <property type="protein sequence ID" value="SUN63833.1"/>
    <property type="molecule type" value="Genomic_DNA"/>
</dbReference>
<evidence type="ECO:0000256" key="7">
    <source>
        <dbReference type="RuleBase" id="RU363032"/>
    </source>
</evidence>
<keyword evidence="10" id="KW-1185">Reference proteome</keyword>
<keyword evidence="4 7" id="KW-0812">Transmembrane</keyword>